<sequence>MKRTRKNGGEKRDLFFRFRVNADEKLTYQQQAKNNGLSVSDYMRKRLEGQDELLDRRDYLRLLAELSKQGSNLNQYAKAMNIWVNIGNDPQIEPGMIRHCITEITRLSRELMEIIKHANRRKTTR</sequence>
<reference evidence="1 2" key="1">
    <citation type="submission" date="2018-10" db="EMBL/GenBank/DDBJ databases">
        <title>Genomic Encyclopedia of Archaeal and Bacterial Type Strains, Phase II (KMG-II): from individual species to whole genera.</title>
        <authorList>
            <person name="Goeker M."/>
        </authorList>
    </citation>
    <scope>NUCLEOTIDE SEQUENCE [LARGE SCALE GENOMIC DNA]</scope>
    <source>
        <strain evidence="1 2">DSM 18602</strain>
    </source>
</reference>
<dbReference type="Pfam" id="PF21983">
    <property type="entry name" value="NikA-like"/>
    <property type="match status" value="1"/>
</dbReference>
<dbReference type="InterPro" id="IPR053842">
    <property type="entry name" value="NikA-like"/>
</dbReference>
<gene>
    <name evidence="1" type="ORF">BDD43_2157</name>
</gene>
<evidence type="ECO:0000313" key="1">
    <source>
        <dbReference type="EMBL" id="RKR81993.1"/>
    </source>
</evidence>
<evidence type="ECO:0000313" key="2">
    <source>
        <dbReference type="Proteomes" id="UP000268007"/>
    </source>
</evidence>
<dbReference type="AlphaFoldDB" id="A0A495IZP9"/>
<dbReference type="EMBL" id="RBKU01000001">
    <property type="protein sequence ID" value="RKR81993.1"/>
    <property type="molecule type" value="Genomic_DNA"/>
</dbReference>
<dbReference type="Proteomes" id="UP000268007">
    <property type="component" value="Unassembled WGS sequence"/>
</dbReference>
<comment type="caution">
    <text evidence="1">The sequence shown here is derived from an EMBL/GenBank/DDBJ whole genome shotgun (WGS) entry which is preliminary data.</text>
</comment>
<organism evidence="1 2">
    <name type="scientific">Mucilaginibacter gracilis</name>
    <dbReference type="NCBI Taxonomy" id="423350"/>
    <lineage>
        <taxon>Bacteria</taxon>
        <taxon>Pseudomonadati</taxon>
        <taxon>Bacteroidota</taxon>
        <taxon>Sphingobacteriia</taxon>
        <taxon>Sphingobacteriales</taxon>
        <taxon>Sphingobacteriaceae</taxon>
        <taxon>Mucilaginibacter</taxon>
    </lineage>
</organism>
<proteinExistence type="predicted"/>
<accession>A0A495IZP9</accession>
<keyword evidence="2" id="KW-1185">Reference proteome</keyword>
<protein>
    <submittedName>
        <fullName evidence="1">Mobilization protein MobC</fullName>
    </submittedName>
</protein>
<name>A0A495IZP9_9SPHI</name>